<evidence type="ECO:0000256" key="4">
    <source>
        <dbReference type="HAMAP-Rule" id="MF_00320"/>
    </source>
</evidence>
<dbReference type="Gene3D" id="2.170.120.12">
    <property type="entry name" value="DNA-directed RNA polymerase, insert domain"/>
    <property type="match status" value="1"/>
</dbReference>
<dbReference type="PANTHER" id="PTHR11800:SF2">
    <property type="entry name" value="DNA-DIRECTED RNA POLYMERASE II SUBUNIT RPB3"/>
    <property type="match status" value="1"/>
</dbReference>
<dbReference type="GO" id="GO:0003899">
    <property type="term" value="F:DNA-directed RNA polymerase activity"/>
    <property type="evidence" value="ECO:0007669"/>
    <property type="project" value="UniProtKB-UniRule"/>
</dbReference>
<dbReference type="HOGENOM" id="CLU_038421_3_1_2"/>
<dbReference type="KEGG" id="iho:Igni_0183"/>
<dbReference type="GO" id="GO:0005737">
    <property type="term" value="C:cytoplasm"/>
    <property type="evidence" value="ECO:0007669"/>
    <property type="project" value="UniProtKB-SubCell"/>
</dbReference>
<dbReference type="Gene3D" id="3.30.70.3110">
    <property type="match status" value="1"/>
</dbReference>
<dbReference type="InterPro" id="IPR022842">
    <property type="entry name" value="RNAP_Rpo3/Rpb3/RPAC1"/>
</dbReference>
<keyword evidence="2 4" id="KW-0804">Transcription</keyword>
<dbReference type="HAMAP" id="MF_00320">
    <property type="entry name" value="RNApol_arch_Rpo3"/>
    <property type="match status" value="1"/>
</dbReference>
<name>A8A8W5_IGNH4</name>
<organism evidence="6 7">
    <name type="scientific">Ignicoccus hospitalis (strain KIN4/I / DSM 18386 / JCM 14125)</name>
    <dbReference type="NCBI Taxonomy" id="453591"/>
    <lineage>
        <taxon>Archaea</taxon>
        <taxon>Thermoproteota</taxon>
        <taxon>Thermoprotei</taxon>
        <taxon>Desulfurococcales</taxon>
        <taxon>Desulfurococcaceae</taxon>
        <taxon>Ignicoccus</taxon>
    </lineage>
</organism>
<comment type="subcellular location">
    <subcellularLocation>
        <location evidence="4">Cytoplasm</location>
    </subcellularLocation>
</comment>
<keyword evidence="4" id="KW-0963">Cytoplasm</keyword>
<dbReference type="SUPFAM" id="SSF56553">
    <property type="entry name" value="Insert subdomain of RNA polymerase alpha subunit"/>
    <property type="match status" value="1"/>
</dbReference>
<dbReference type="EMBL" id="CP000816">
    <property type="protein sequence ID" value="ABU81367.1"/>
    <property type="molecule type" value="Genomic_DNA"/>
</dbReference>
<dbReference type="NCBIfam" id="NF001988">
    <property type="entry name" value="PRK00783.1"/>
    <property type="match status" value="1"/>
</dbReference>
<dbReference type="Pfam" id="PF01000">
    <property type="entry name" value="RNA_pol_A_bac"/>
    <property type="match status" value="1"/>
</dbReference>
<dbReference type="InterPro" id="IPR011262">
    <property type="entry name" value="DNA-dir_RNA_pol_insert"/>
</dbReference>
<dbReference type="Pfam" id="PF01193">
    <property type="entry name" value="RNA_pol_L"/>
    <property type="match status" value="1"/>
</dbReference>
<dbReference type="InterPro" id="IPR036643">
    <property type="entry name" value="RNApol_insert_sf"/>
</dbReference>
<comment type="similarity">
    <text evidence="3 4">Belongs to the archaeal Rpo3/eukaryotic RPB3 RNA polymerase subunit family.</text>
</comment>
<comment type="catalytic activity">
    <reaction evidence="4">
        <text>RNA(n) + a ribonucleoside 5'-triphosphate = RNA(n+1) + diphosphate</text>
        <dbReference type="Rhea" id="RHEA:21248"/>
        <dbReference type="Rhea" id="RHEA-COMP:14527"/>
        <dbReference type="Rhea" id="RHEA-COMP:17342"/>
        <dbReference type="ChEBI" id="CHEBI:33019"/>
        <dbReference type="ChEBI" id="CHEBI:61557"/>
        <dbReference type="ChEBI" id="CHEBI:140395"/>
        <dbReference type="EC" id="2.7.7.6"/>
    </reaction>
</comment>
<evidence type="ECO:0000256" key="2">
    <source>
        <dbReference type="ARBA" id="ARBA00023163"/>
    </source>
</evidence>
<dbReference type="STRING" id="453591.Igni_0183"/>
<feature type="domain" description="DNA-directed RNA polymerase RpoA/D/Rpb3-type" evidence="5">
    <location>
        <begin position="12"/>
        <end position="277"/>
    </location>
</feature>
<evidence type="ECO:0000256" key="1">
    <source>
        <dbReference type="ARBA" id="ARBA00022478"/>
    </source>
</evidence>
<dbReference type="CDD" id="cd07030">
    <property type="entry name" value="RNAP_D"/>
    <property type="match status" value="1"/>
</dbReference>
<evidence type="ECO:0000313" key="6">
    <source>
        <dbReference type="EMBL" id="ABU81367.1"/>
    </source>
</evidence>
<dbReference type="GO" id="GO:0000428">
    <property type="term" value="C:DNA-directed RNA polymerase complex"/>
    <property type="evidence" value="ECO:0007669"/>
    <property type="project" value="UniProtKB-KW"/>
</dbReference>
<dbReference type="PhylomeDB" id="A8A8W5"/>
<accession>A8A8W5</accession>
<dbReference type="AlphaFoldDB" id="A8A8W5"/>
<evidence type="ECO:0000256" key="3">
    <source>
        <dbReference type="ARBA" id="ARBA00025804"/>
    </source>
</evidence>
<protein>
    <recommendedName>
        <fullName evidence="4">DNA-directed RNA polymerase subunit Rpo3</fullName>
        <ecNumber evidence="4">2.7.7.6</ecNumber>
    </recommendedName>
    <alternativeName>
        <fullName evidence="4">DNA-directed RNA polymerase subunit D</fullName>
    </alternativeName>
</protein>
<dbReference type="Gene3D" id="3.30.1360.10">
    <property type="entry name" value="RNA polymerase, RBP11-like subunit"/>
    <property type="match status" value="1"/>
</dbReference>
<dbReference type="GO" id="GO:0046983">
    <property type="term" value="F:protein dimerization activity"/>
    <property type="evidence" value="ECO:0007669"/>
    <property type="project" value="InterPro"/>
</dbReference>
<keyword evidence="4" id="KW-0548">Nucleotidyltransferase</keyword>
<evidence type="ECO:0000313" key="7">
    <source>
        <dbReference type="Proteomes" id="UP000000262"/>
    </source>
</evidence>
<dbReference type="InterPro" id="IPR050518">
    <property type="entry name" value="Rpo3/RPB3_RNA_Pol_subunit"/>
</dbReference>
<dbReference type="GeneID" id="5562263"/>
<keyword evidence="1 4" id="KW-0240">DNA-directed RNA polymerase</keyword>
<dbReference type="InterPro" id="IPR036603">
    <property type="entry name" value="RBP11-like"/>
</dbReference>
<proteinExistence type="inferred from homology"/>
<dbReference type="eggNOG" id="arCOG04241">
    <property type="taxonomic scope" value="Archaea"/>
</dbReference>
<dbReference type="GO" id="GO:0006351">
    <property type="term" value="P:DNA-templated transcription"/>
    <property type="evidence" value="ECO:0007669"/>
    <property type="project" value="UniProtKB-UniRule"/>
</dbReference>
<comment type="function">
    <text evidence="4">DNA-dependent RNA polymerase (RNAP) catalyzes the transcription of DNA into RNA using the four ribonucleoside triphosphates as substrates.</text>
</comment>
<keyword evidence="7" id="KW-1185">Reference proteome</keyword>
<evidence type="ECO:0000259" key="5">
    <source>
        <dbReference type="SMART" id="SM00662"/>
    </source>
</evidence>
<keyword evidence="4" id="KW-0808">Transferase</keyword>
<reference evidence="6 7" key="1">
    <citation type="journal article" date="2008" name="Genome Biol.">
        <title>A genomic analysis of the archaeal system Ignicoccus hospitalis-Nanoarchaeum equitans.</title>
        <authorList>
            <person name="Podar M."/>
            <person name="Anderson I."/>
            <person name="Makarova K.S."/>
            <person name="Elkins J.G."/>
            <person name="Ivanova N."/>
            <person name="Wall M.A."/>
            <person name="Lykidis A."/>
            <person name="Mavromatis K."/>
            <person name="Sun H."/>
            <person name="Hudson M.E."/>
            <person name="Chen W."/>
            <person name="Deciu C."/>
            <person name="Hutchison D."/>
            <person name="Eads J.R."/>
            <person name="Anderson A."/>
            <person name="Fernandes F."/>
            <person name="Szeto E."/>
            <person name="Lapidus A."/>
            <person name="Kyrpides N.C."/>
            <person name="Saier M.H.Jr."/>
            <person name="Richardson P.M."/>
            <person name="Rachel R."/>
            <person name="Huber H."/>
            <person name="Eisen J.A."/>
            <person name="Koonin E.V."/>
            <person name="Keller M."/>
            <person name="Stetter K.O."/>
        </authorList>
    </citation>
    <scope>NUCLEOTIDE SEQUENCE [LARGE SCALE GENOMIC DNA]</scope>
    <source>
        <strain evidence="7">KIN4/I / DSM 18386 / JCM 14125</strain>
    </source>
</reference>
<dbReference type="OrthoDB" id="84933at2157"/>
<dbReference type="EC" id="2.7.7.6" evidence="4"/>
<sequence length="283" mass="31548">MPIEVLEETPTSIRLLAKGYPLAVLNAIRRAALELAPKMAVDFIAVDRNDSTLFNEVLAHRLAMIPLRSEEALERYAPPEACMECTPEEAEADKCVVDGKPCYVRLYLDASAEGKQIIVYSKDLKSEDEDVRPVYENIPVVPLIGDQKVKVIAYARLGRGREHAKWMPATVSIVKPLLKGISVKEGLCDAECQKECAEKCKEAFVMKDGKLTLKEGTTLSMVMYCIEYVCEGKGIRPVFEEDTYLFELESDGSLSARRTLVEAAKAVVEKLSELKNRLQSREG</sequence>
<comment type="caution">
    <text evidence="4">Lacks conserved residue(s) required for the propagation of feature annotation.</text>
</comment>
<dbReference type="PANTHER" id="PTHR11800">
    <property type="entry name" value="DNA-DIRECTED RNA POLYMERASE"/>
    <property type="match status" value="1"/>
</dbReference>
<dbReference type="RefSeq" id="WP_011998219.1">
    <property type="nucleotide sequence ID" value="NC_009776.1"/>
</dbReference>
<dbReference type="GO" id="GO:0003677">
    <property type="term" value="F:DNA binding"/>
    <property type="evidence" value="ECO:0007669"/>
    <property type="project" value="UniProtKB-UniRule"/>
</dbReference>
<dbReference type="SUPFAM" id="SSF55257">
    <property type="entry name" value="RBP11-like subunits of RNA polymerase"/>
    <property type="match status" value="1"/>
</dbReference>
<dbReference type="Proteomes" id="UP000000262">
    <property type="component" value="Chromosome"/>
</dbReference>
<dbReference type="InterPro" id="IPR011263">
    <property type="entry name" value="DNA-dir_RNA_pol_RpoA/D/Rpb3"/>
</dbReference>
<dbReference type="SMART" id="SM00662">
    <property type="entry name" value="RPOLD"/>
    <property type="match status" value="1"/>
</dbReference>
<comment type="subunit">
    <text evidence="4">Part of the RNA polymerase complex.</text>
</comment>
<gene>
    <name evidence="4" type="primary">rpo3</name>
    <name evidence="4" type="synonym">rpoD</name>
    <name evidence="6" type="ordered locus">Igni_0183</name>
</gene>